<comment type="caution">
    <text evidence="1">The sequence shown here is derived from an EMBL/GenBank/DDBJ whole genome shotgun (WGS) entry which is preliminary data.</text>
</comment>
<proteinExistence type="predicted"/>
<name>A0A3E0IBA3_9FLAO</name>
<sequence length="34" mass="3851">MEKQQLAKKGKKLMKTFFKFLSDLGNGASYAINN</sequence>
<gene>
    <name evidence="1" type="ORF">C7448_10144</name>
</gene>
<evidence type="ECO:0000313" key="2">
    <source>
        <dbReference type="Proteomes" id="UP000256884"/>
    </source>
</evidence>
<dbReference type="AlphaFoldDB" id="A0A3E0IBA3"/>
<evidence type="ECO:0000313" key="1">
    <source>
        <dbReference type="EMBL" id="REH56016.1"/>
    </source>
</evidence>
<reference evidence="1 2" key="1">
    <citation type="submission" date="2018-08" db="EMBL/GenBank/DDBJ databases">
        <title>Genomic Encyclopedia of Type Strains, Phase IV (KMG-IV): sequencing the most valuable type-strain genomes for metagenomic binning, comparative biology and taxonomic classification.</title>
        <authorList>
            <person name="Goeker M."/>
        </authorList>
    </citation>
    <scope>NUCLEOTIDE SEQUENCE [LARGE SCALE GENOMIC DNA]</scope>
    <source>
        <strain evidence="1 2">DSM 18841</strain>
    </source>
</reference>
<dbReference type="EMBL" id="QUNS01000001">
    <property type="protein sequence ID" value="REH56016.1"/>
    <property type="molecule type" value="Genomic_DNA"/>
</dbReference>
<accession>A0A3E0IBA3</accession>
<protein>
    <submittedName>
        <fullName evidence="1">Uncharacterized protein</fullName>
    </submittedName>
</protein>
<keyword evidence="2" id="KW-1185">Reference proteome</keyword>
<organism evidence="1 2">
    <name type="scientific">Tenacibaculum gallaicum</name>
    <dbReference type="NCBI Taxonomy" id="561505"/>
    <lineage>
        <taxon>Bacteria</taxon>
        <taxon>Pseudomonadati</taxon>
        <taxon>Bacteroidota</taxon>
        <taxon>Flavobacteriia</taxon>
        <taxon>Flavobacteriales</taxon>
        <taxon>Flavobacteriaceae</taxon>
        <taxon>Tenacibaculum</taxon>
    </lineage>
</organism>
<dbReference type="Proteomes" id="UP000256884">
    <property type="component" value="Unassembled WGS sequence"/>
</dbReference>